<reference evidence="3 4" key="1">
    <citation type="submission" date="2023-11" db="EMBL/GenBank/DDBJ databases">
        <title>Coraliomargarita sp. nov., isolated from marine algae.</title>
        <authorList>
            <person name="Lee J.K."/>
            <person name="Baek J.H."/>
            <person name="Kim J.M."/>
            <person name="Choi D.G."/>
            <person name="Jeon C.O."/>
        </authorList>
    </citation>
    <scope>NUCLEOTIDE SEQUENCE [LARGE SCALE GENOMIC DNA]</scope>
    <source>
        <strain evidence="3 4">J2-16</strain>
    </source>
</reference>
<evidence type="ECO:0000313" key="3">
    <source>
        <dbReference type="EMBL" id="WPJ96826.1"/>
    </source>
</evidence>
<evidence type="ECO:0000256" key="2">
    <source>
        <dbReference type="SAM" id="Phobius"/>
    </source>
</evidence>
<accession>A0ABZ0RN42</accession>
<name>A0ABZ0RN42_9BACT</name>
<gene>
    <name evidence="3" type="ORF">SH580_03790</name>
</gene>
<dbReference type="Proteomes" id="UP001324993">
    <property type="component" value="Chromosome"/>
</dbReference>
<dbReference type="RefSeq" id="WP_319833683.1">
    <property type="nucleotide sequence ID" value="NZ_CP138858.1"/>
</dbReference>
<dbReference type="PANTHER" id="PTHR32309:SF13">
    <property type="entry name" value="FERRIC ENTEROBACTIN TRANSPORT PROTEIN FEPE"/>
    <property type="match status" value="1"/>
</dbReference>
<evidence type="ECO:0000256" key="1">
    <source>
        <dbReference type="SAM" id="Coils"/>
    </source>
</evidence>
<proteinExistence type="predicted"/>
<keyword evidence="4" id="KW-1185">Reference proteome</keyword>
<sequence length="661" mass="75035">MSLPSRATPATFRFPIPIDPLRLLYGLRQRWLWFIVFSVVLGILGWIVGSLEAENRYTVSLQLIKSEVANTVQTSLAGQAFKPRELSDDTLLSTTYSTAVLTGTAVRLTPERTAGEVKAMVEIVKQKNTSLFYLTAHSRISPEDAIDTVTIWADEIIRFTNQLQREEARQMETFISDQLDSIELQLEQANRQILEFARKNNFVDVDQQTQASLSALEQIRSRLANARISLRTKEVQIARYRQELRTQSPLEADLKKKREELTYLRGRYTDENPMVKEKLYEIEYINKQLSSVDTAAVEDLKNFTGSDLGNNLYLEILALQNERTELENLVEDLSLRLAEREEEVADLPEKALRLSELKSRRNLLIDAQGLLESRHKEAAFYESKAPGYWRIFQTPTLGEVVVSSQYVKAFLLAFAGFVSGLCLALLVAILGELLQPSTRTPLEVAIATSTLPIFNYVTSAAPKTTWWMRRLFPRSELDFNEHALKDFWVSHAISGEGTERKHFLFAHTEVGPDESVFWQALLDLLHAEGQTVAFYNIDESPSDDIEALQQHPAIQQWARALDEATQAEDSLVFVRLVASPTVQDLRALRKMDAYYLLNSPSVAGREITRNKSDLLRKLLGGPNGLLILDAAADRTLSRMIKWVELTALNQWANRFPEPDKS</sequence>
<evidence type="ECO:0008006" key="5">
    <source>
        <dbReference type="Google" id="ProtNLM"/>
    </source>
</evidence>
<keyword evidence="2" id="KW-1133">Transmembrane helix</keyword>
<feature type="transmembrane region" description="Helical" evidence="2">
    <location>
        <begin position="409"/>
        <end position="430"/>
    </location>
</feature>
<keyword evidence="2" id="KW-0812">Transmembrane</keyword>
<dbReference type="InterPro" id="IPR050445">
    <property type="entry name" value="Bact_polysacc_biosynth/exp"/>
</dbReference>
<dbReference type="PANTHER" id="PTHR32309">
    <property type="entry name" value="TYROSINE-PROTEIN KINASE"/>
    <property type="match status" value="1"/>
</dbReference>
<keyword evidence="1" id="KW-0175">Coiled coil</keyword>
<feature type="coiled-coil region" evidence="1">
    <location>
        <begin position="179"/>
        <end position="243"/>
    </location>
</feature>
<dbReference type="EMBL" id="CP138858">
    <property type="protein sequence ID" value="WPJ96826.1"/>
    <property type="molecule type" value="Genomic_DNA"/>
</dbReference>
<protein>
    <recommendedName>
        <fullName evidence="5">Lipopolysaccharide biosynthesis protein</fullName>
    </recommendedName>
</protein>
<keyword evidence="2" id="KW-0472">Membrane</keyword>
<organism evidence="3 4">
    <name type="scientific">Coraliomargarita algicola</name>
    <dbReference type="NCBI Taxonomy" id="3092156"/>
    <lineage>
        <taxon>Bacteria</taxon>
        <taxon>Pseudomonadati</taxon>
        <taxon>Verrucomicrobiota</taxon>
        <taxon>Opitutia</taxon>
        <taxon>Puniceicoccales</taxon>
        <taxon>Coraliomargaritaceae</taxon>
        <taxon>Coraliomargarita</taxon>
    </lineage>
</organism>
<feature type="transmembrane region" description="Helical" evidence="2">
    <location>
        <begin position="31"/>
        <end position="49"/>
    </location>
</feature>
<evidence type="ECO:0000313" key="4">
    <source>
        <dbReference type="Proteomes" id="UP001324993"/>
    </source>
</evidence>
<feature type="coiled-coil region" evidence="1">
    <location>
        <begin position="316"/>
        <end position="343"/>
    </location>
</feature>